<protein>
    <submittedName>
        <fullName evidence="1">Uncharacterized protein</fullName>
    </submittedName>
</protein>
<keyword evidence="2" id="KW-1185">Reference proteome</keyword>
<sequence>MGKGSRRAYKKGMGLLGGRETKWRPFFFFFSPAPALPAPLTLVLVSSLSGTVPDSEVLLPLGSNTPFQVLAAWGFRLRELIPILSVSFLAGHVESPAEGLGGVPMTWIWPLEAWYVVPVYSYLPLPAF</sequence>
<dbReference type="Proteomes" id="UP001302602">
    <property type="component" value="Unassembled WGS sequence"/>
</dbReference>
<gene>
    <name evidence="1" type="ORF">N657DRAFT_481349</name>
</gene>
<comment type="caution">
    <text evidence="1">The sequence shown here is derived from an EMBL/GenBank/DDBJ whole genome shotgun (WGS) entry which is preliminary data.</text>
</comment>
<evidence type="ECO:0000313" key="2">
    <source>
        <dbReference type="Proteomes" id="UP001302602"/>
    </source>
</evidence>
<evidence type="ECO:0000313" key="1">
    <source>
        <dbReference type="EMBL" id="KAK4122828.1"/>
    </source>
</evidence>
<organism evidence="1 2">
    <name type="scientific">Parathielavia appendiculata</name>
    <dbReference type="NCBI Taxonomy" id="2587402"/>
    <lineage>
        <taxon>Eukaryota</taxon>
        <taxon>Fungi</taxon>
        <taxon>Dikarya</taxon>
        <taxon>Ascomycota</taxon>
        <taxon>Pezizomycotina</taxon>
        <taxon>Sordariomycetes</taxon>
        <taxon>Sordariomycetidae</taxon>
        <taxon>Sordariales</taxon>
        <taxon>Chaetomiaceae</taxon>
        <taxon>Parathielavia</taxon>
    </lineage>
</organism>
<reference evidence="1" key="2">
    <citation type="submission" date="2023-05" db="EMBL/GenBank/DDBJ databases">
        <authorList>
            <consortium name="Lawrence Berkeley National Laboratory"/>
            <person name="Steindorff A."/>
            <person name="Hensen N."/>
            <person name="Bonometti L."/>
            <person name="Westerberg I."/>
            <person name="Brannstrom I.O."/>
            <person name="Guillou S."/>
            <person name="Cros-Aarteil S."/>
            <person name="Calhoun S."/>
            <person name="Haridas S."/>
            <person name="Kuo A."/>
            <person name="Mondo S."/>
            <person name="Pangilinan J."/>
            <person name="Riley R."/>
            <person name="Labutti K."/>
            <person name="Andreopoulos B."/>
            <person name="Lipzen A."/>
            <person name="Chen C."/>
            <person name="Yanf M."/>
            <person name="Daum C."/>
            <person name="Ng V."/>
            <person name="Clum A."/>
            <person name="Ohm R."/>
            <person name="Martin F."/>
            <person name="Silar P."/>
            <person name="Natvig D."/>
            <person name="Lalanne C."/>
            <person name="Gautier V."/>
            <person name="Ament-Velasquez S.L."/>
            <person name="Kruys A."/>
            <person name="Hutchinson M.I."/>
            <person name="Powell A.J."/>
            <person name="Barry K."/>
            <person name="Miller A.N."/>
            <person name="Grigoriev I.V."/>
            <person name="Debuchy R."/>
            <person name="Gladieux P."/>
            <person name="Thoren M.H."/>
            <person name="Johannesson H."/>
        </authorList>
    </citation>
    <scope>NUCLEOTIDE SEQUENCE</scope>
    <source>
        <strain evidence="1">CBS 731.68</strain>
    </source>
</reference>
<name>A0AAN6Z2U6_9PEZI</name>
<accession>A0AAN6Z2U6</accession>
<proteinExistence type="predicted"/>
<reference evidence="1" key="1">
    <citation type="journal article" date="2023" name="Mol. Phylogenet. Evol.">
        <title>Genome-scale phylogeny and comparative genomics of the fungal order Sordariales.</title>
        <authorList>
            <person name="Hensen N."/>
            <person name="Bonometti L."/>
            <person name="Westerberg I."/>
            <person name="Brannstrom I.O."/>
            <person name="Guillou S."/>
            <person name="Cros-Aarteil S."/>
            <person name="Calhoun S."/>
            <person name="Haridas S."/>
            <person name="Kuo A."/>
            <person name="Mondo S."/>
            <person name="Pangilinan J."/>
            <person name="Riley R."/>
            <person name="LaButti K."/>
            <person name="Andreopoulos B."/>
            <person name="Lipzen A."/>
            <person name="Chen C."/>
            <person name="Yan M."/>
            <person name="Daum C."/>
            <person name="Ng V."/>
            <person name="Clum A."/>
            <person name="Steindorff A."/>
            <person name="Ohm R.A."/>
            <person name="Martin F."/>
            <person name="Silar P."/>
            <person name="Natvig D.O."/>
            <person name="Lalanne C."/>
            <person name="Gautier V."/>
            <person name="Ament-Velasquez S.L."/>
            <person name="Kruys A."/>
            <person name="Hutchinson M.I."/>
            <person name="Powell A.J."/>
            <person name="Barry K."/>
            <person name="Miller A.N."/>
            <person name="Grigoriev I.V."/>
            <person name="Debuchy R."/>
            <person name="Gladieux P."/>
            <person name="Hiltunen Thoren M."/>
            <person name="Johannesson H."/>
        </authorList>
    </citation>
    <scope>NUCLEOTIDE SEQUENCE</scope>
    <source>
        <strain evidence="1">CBS 731.68</strain>
    </source>
</reference>
<dbReference type="AlphaFoldDB" id="A0AAN6Z2U6"/>
<dbReference type="GeneID" id="87824339"/>
<dbReference type="RefSeq" id="XP_062646599.1">
    <property type="nucleotide sequence ID" value="XM_062787569.1"/>
</dbReference>
<dbReference type="EMBL" id="MU853230">
    <property type="protein sequence ID" value="KAK4122828.1"/>
    <property type="molecule type" value="Genomic_DNA"/>
</dbReference>